<accession>A0A953LAJ7</accession>
<protein>
    <submittedName>
        <fullName evidence="2">Uncharacterized protein</fullName>
    </submittedName>
</protein>
<dbReference type="EMBL" id="JAHVHU010000021">
    <property type="protein sequence ID" value="MBY5960030.1"/>
    <property type="molecule type" value="Genomic_DNA"/>
</dbReference>
<gene>
    <name evidence="2" type="ORF">KUV50_17900</name>
</gene>
<keyword evidence="1" id="KW-1133">Transmembrane helix</keyword>
<dbReference type="Pfam" id="PF26622">
    <property type="entry name" value="DUF8199"/>
    <property type="match status" value="1"/>
</dbReference>
<evidence type="ECO:0000313" key="2">
    <source>
        <dbReference type="EMBL" id="MBY5960030.1"/>
    </source>
</evidence>
<organism evidence="2 3">
    <name type="scientific">Membranihabitans marinus</name>
    <dbReference type="NCBI Taxonomy" id="1227546"/>
    <lineage>
        <taxon>Bacteria</taxon>
        <taxon>Pseudomonadati</taxon>
        <taxon>Bacteroidota</taxon>
        <taxon>Saprospiria</taxon>
        <taxon>Saprospirales</taxon>
        <taxon>Saprospiraceae</taxon>
        <taxon>Membranihabitans</taxon>
    </lineage>
</organism>
<evidence type="ECO:0000256" key="1">
    <source>
        <dbReference type="SAM" id="Phobius"/>
    </source>
</evidence>
<keyword evidence="1" id="KW-0812">Transmembrane</keyword>
<dbReference type="InterPro" id="IPR058060">
    <property type="entry name" value="HYC_CC_PP"/>
</dbReference>
<reference evidence="2" key="1">
    <citation type="submission" date="2021-06" db="EMBL/GenBank/DDBJ databases">
        <title>44 bacteria genomes isolated from Dapeng, Shenzhen.</title>
        <authorList>
            <person name="Zheng W."/>
            <person name="Yu S."/>
            <person name="Huang Y."/>
        </authorList>
    </citation>
    <scope>NUCLEOTIDE SEQUENCE</scope>
    <source>
        <strain evidence="2">DP5N28-2</strain>
    </source>
</reference>
<evidence type="ECO:0000313" key="3">
    <source>
        <dbReference type="Proteomes" id="UP000753961"/>
    </source>
</evidence>
<keyword evidence="1" id="KW-0472">Membrane</keyword>
<feature type="transmembrane region" description="Helical" evidence="1">
    <location>
        <begin position="20"/>
        <end position="37"/>
    </location>
</feature>
<dbReference type="AlphaFoldDB" id="A0A953LAJ7"/>
<sequence>MEGNVAIYPYIRHSMWQKTLHMALMMLVYLSSTSMLISKHYCSDQLMGASFMLEAETCHDSAPVMPACPSHTENKNDCCSSESHLVKTELNHDLHQPQLKTFDFSELLPVLIFVYLDQMILEQETLDRSITEWDPPSPDAVDLLRIQRFLC</sequence>
<dbReference type="RefSeq" id="WP_222581572.1">
    <property type="nucleotide sequence ID" value="NZ_JAHVHU010000021.1"/>
</dbReference>
<dbReference type="InterPro" id="IPR058512">
    <property type="entry name" value="DUF8199"/>
</dbReference>
<dbReference type="Proteomes" id="UP000753961">
    <property type="component" value="Unassembled WGS sequence"/>
</dbReference>
<dbReference type="NCBIfam" id="NF047658">
    <property type="entry name" value="HYC_CC_PP"/>
    <property type="match status" value="1"/>
</dbReference>
<comment type="caution">
    <text evidence="2">The sequence shown here is derived from an EMBL/GenBank/DDBJ whole genome shotgun (WGS) entry which is preliminary data.</text>
</comment>
<name>A0A953LAJ7_9BACT</name>
<proteinExistence type="predicted"/>
<keyword evidence="3" id="KW-1185">Reference proteome</keyword>